<keyword evidence="3" id="KW-1185">Reference proteome</keyword>
<comment type="caution">
    <text evidence="2">The sequence shown here is derived from an EMBL/GenBank/DDBJ whole genome shotgun (WGS) entry which is preliminary data.</text>
</comment>
<feature type="coiled-coil region" evidence="1">
    <location>
        <begin position="138"/>
        <end position="165"/>
    </location>
</feature>
<reference evidence="2 3" key="1">
    <citation type="submission" date="2024-09" db="EMBL/GenBank/DDBJ databases">
        <authorList>
            <person name="Sun Q."/>
            <person name="Mori K."/>
        </authorList>
    </citation>
    <scope>NUCLEOTIDE SEQUENCE [LARGE SCALE GENOMIC DNA]</scope>
    <source>
        <strain evidence="2 3">TISTR 1856</strain>
    </source>
</reference>
<accession>A0ABV5LRY3</accession>
<sequence>MSRDRTVATGHHDLLAVYLNDHLAGATAGLARFRRTTRALRGTPTAAVLATMSREVADDRASLRSLLADLQVRPRHRLLLAARVGEALGALKPNGRLVRPSPLRPLVELEGLLLGVRGKAAGWRTLRELAAAEPRLPVERLDGLIARADRQAETLEELHREAAREVFTGARP</sequence>
<proteinExistence type="predicted"/>
<gene>
    <name evidence="2" type="ORF">ACFFVI_07420</name>
</gene>
<organism evidence="2 3">
    <name type="scientific">Kineococcus gynurae</name>
    <dbReference type="NCBI Taxonomy" id="452979"/>
    <lineage>
        <taxon>Bacteria</taxon>
        <taxon>Bacillati</taxon>
        <taxon>Actinomycetota</taxon>
        <taxon>Actinomycetes</taxon>
        <taxon>Kineosporiales</taxon>
        <taxon>Kineosporiaceae</taxon>
        <taxon>Kineococcus</taxon>
    </lineage>
</organism>
<evidence type="ECO:0000313" key="3">
    <source>
        <dbReference type="Proteomes" id="UP001589748"/>
    </source>
</evidence>
<keyword evidence="1" id="KW-0175">Coiled coil</keyword>
<evidence type="ECO:0000313" key="2">
    <source>
        <dbReference type="EMBL" id="MFB9376793.1"/>
    </source>
</evidence>
<dbReference type="EMBL" id="JBHMDM010000004">
    <property type="protein sequence ID" value="MFB9376793.1"/>
    <property type="molecule type" value="Genomic_DNA"/>
</dbReference>
<protein>
    <recommendedName>
        <fullName evidence="4">DUF222 domain-containing protein</fullName>
    </recommendedName>
</protein>
<evidence type="ECO:0000256" key="1">
    <source>
        <dbReference type="SAM" id="Coils"/>
    </source>
</evidence>
<dbReference type="Proteomes" id="UP001589748">
    <property type="component" value="Unassembled WGS sequence"/>
</dbReference>
<name>A0ABV5LRY3_9ACTN</name>
<dbReference type="RefSeq" id="WP_380135761.1">
    <property type="nucleotide sequence ID" value="NZ_JBHLUI010000003.1"/>
</dbReference>
<evidence type="ECO:0008006" key="4">
    <source>
        <dbReference type="Google" id="ProtNLM"/>
    </source>
</evidence>